<comment type="caution">
    <text evidence="2">The sequence shown here is derived from an EMBL/GenBank/DDBJ whole genome shotgun (WGS) entry which is preliminary data.</text>
</comment>
<feature type="signal peptide" evidence="1">
    <location>
        <begin position="1"/>
        <end position="16"/>
    </location>
</feature>
<dbReference type="EMBL" id="MJBS01000021">
    <property type="protein sequence ID" value="OHF01190.1"/>
    <property type="molecule type" value="Genomic_DNA"/>
</dbReference>
<name>A0A1G4BI77_9PEZI</name>
<gene>
    <name evidence="2" type="ORF">CORC01_03505</name>
</gene>
<keyword evidence="3" id="KW-1185">Reference proteome</keyword>
<organism evidence="2 3">
    <name type="scientific">Colletotrichum orchidophilum</name>
    <dbReference type="NCBI Taxonomy" id="1209926"/>
    <lineage>
        <taxon>Eukaryota</taxon>
        <taxon>Fungi</taxon>
        <taxon>Dikarya</taxon>
        <taxon>Ascomycota</taxon>
        <taxon>Pezizomycotina</taxon>
        <taxon>Sordariomycetes</taxon>
        <taxon>Hypocreomycetidae</taxon>
        <taxon>Glomerellales</taxon>
        <taxon>Glomerellaceae</taxon>
        <taxon>Colletotrichum</taxon>
    </lineage>
</organism>
<feature type="chain" id="PRO_5009602925" evidence="1">
    <location>
        <begin position="17"/>
        <end position="107"/>
    </location>
</feature>
<evidence type="ECO:0000313" key="3">
    <source>
        <dbReference type="Proteomes" id="UP000176998"/>
    </source>
</evidence>
<dbReference type="AlphaFoldDB" id="A0A1G4BI77"/>
<dbReference type="RefSeq" id="XP_022478332.1">
    <property type="nucleotide sequence ID" value="XM_022615154.1"/>
</dbReference>
<evidence type="ECO:0000313" key="2">
    <source>
        <dbReference type="EMBL" id="OHF01190.1"/>
    </source>
</evidence>
<reference evidence="2 3" key="1">
    <citation type="submission" date="2016-09" db="EMBL/GenBank/DDBJ databases">
        <authorList>
            <person name="Capua I."/>
            <person name="De Benedictis P."/>
            <person name="Joannis T."/>
            <person name="Lombin L.H."/>
            <person name="Cattoli G."/>
        </authorList>
    </citation>
    <scope>NUCLEOTIDE SEQUENCE [LARGE SCALE GENOMIC DNA]</scope>
    <source>
        <strain evidence="2 3">IMI 309357</strain>
    </source>
</reference>
<dbReference type="OrthoDB" id="5149270at2759"/>
<evidence type="ECO:0000256" key="1">
    <source>
        <dbReference type="SAM" id="SignalP"/>
    </source>
</evidence>
<dbReference type="Proteomes" id="UP000176998">
    <property type="component" value="Unassembled WGS sequence"/>
</dbReference>
<accession>A0A1G4BI77</accession>
<sequence>MKFAAVVLPLVPAALAAECVRDSGCAGCGQVASVSYVQNGNIFTATAPSYGSVTFDAKTITVKNTSNKWLLFCNWGSACFPLEAGQTCTTSRQSSDSTSLGLQVSSK</sequence>
<protein>
    <submittedName>
        <fullName evidence="2">Uncharacterized protein</fullName>
    </submittedName>
</protein>
<proteinExistence type="predicted"/>
<keyword evidence="1" id="KW-0732">Signal</keyword>
<dbReference type="GeneID" id="34556664"/>